<comment type="similarity">
    <text evidence="1">Belongs to the paxM FAD-dependent monooxygenase family.</text>
</comment>
<protein>
    <submittedName>
        <fullName evidence="7">FAD/NAD-binding domain-containing protein</fullName>
    </submittedName>
</protein>
<dbReference type="SUPFAM" id="SSF51905">
    <property type="entry name" value="FAD/NAD(P)-binding domain"/>
    <property type="match status" value="1"/>
</dbReference>
<keyword evidence="5" id="KW-0503">Monooxygenase</keyword>
<keyword evidence="8" id="KW-1185">Reference proteome</keyword>
<accession>A0A9Q5HQ92</accession>
<keyword evidence="2" id="KW-0285">Flavoprotein</keyword>
<dbReference type="Proteomes" id="UP000757232">
    <property type="component" value="Unassembled WGS sequence"/>
</dbReference>
<dbReference type="InterPro" id="IPR036188">
    <property type="entry name" value="FAD/NAD-bd_sf"/>
</dbReference>
<dbReference type="GO" id="GO:0004497">
    <property type="term" value="F:monooxygenase activity"/>
    <property type="evidence" value="ECO:0007669"/>
    <property type="project" value="UniProtKB-KW"/>
</dbReference>
<evidence type="ECO:0000256" key="1">
    <source>
        <dbReference type="ARBA" id="ARBA00007992"/>
    </source>
</evidence>
<dbReference type="PRINTS" id="PR00420">
    <property type="entry name" value="RNGMNOXGNASE"/>
</dbReference>
<keyword evidence="3" id="KW-0274">FAD</keyword>
<dbReference type="PANTHER" id="PTHR13789">
    <property type="entry name" value="MONOOXYGENASE"/>
    <property type="match status" value="1"/>
</dbReference>
<gene>
    <name evidence="7" type="ORF">A7U60_g9158</name>
</gene>
<evidence type="ECO:0000313" key="7">
    <source>
        <dbReference type="EMBL" id="OCB83949.1"/>
    </source>
</evidence>
<evidence type="ECO:0000259" key="6">
    <source>
        <dbReference type="Pfam" id="PF01494"/>
    </source>
</evidence>
<comment type="caution">
    <text evidence="7">The sequence shown here is derived from an EMBL/GenBank/DDBJ whole genome shotgun (WGS) entry which is preliminary data.</text>
</comment>
<keyword evidence="4" id="KW-0560">Oxidoreductase</keyword>
<evidence type="ECO:0000256" key="2">
    <source>
        <dbReference type="ARBA" id="ARBA00022630"/>
    </source>
</evidence>
<reference evidence="7" key="1">
    <citation type="submission" date="2016-06" db="EMBL/GenBank/DDBJ databases">
        <title>Draft Genome sequence of the fungus Inonotus baumii.</title>
        <authorList>
            <person name="Zhu H."/>
            <person name="Lin W."/>
        </authorList>
    </citation>
    <scope>NUCLEOTIDE SEQUENCE</scope>
    <source>
        <strain evidence="7">821</strain>
    </source>
</reference>
<dbReference type="AlphaFoldDB" id="A0A9Q5HQ92"/>
<evidence type="ECO:0000256" key="3">
    <source>
        <dbReference type="ARBA" id="ARBA00022827"/>
    </source>
</evidence>
<name>A0A9Q5HQ92_SANBA</name>
<dbReference type="InterPro" id="IPR050493">
    <property type="entry name" value="FAD-dep_Monooxygenase_BioMet"/>
</dbReference>
<sequence length="487" mass="54225">MSFPSSPVYENLFHRRAEFSLNVVVVGGSIAGLSAAYNLKQAGHDVRVLEKSDGELKFSAGVRVPPNMAKLMMHWGIGEQLRRKSVTCPKIDFIDDLTGERLAIIAYHKELMKELQADVYNLPYADLHEMIRDLVLRSGVKIDYNVTVVDVDVDAPSVLLESGETIHADLIVGADGAHSLVRQKLVGHKEKQEVGFQTAQFFLIPINKLRDDPLLAPLIKDGTWSLWTGTLRCILGYVASPEYYAMSWTAPESSTRPGWTETIPLRRSYFSDAEERLQRLASFFDQGIETQHLIQESLESWYSDKGKVVLVGNSVHVTNPGSMNEAALSVEDGAVLGSLLSRLRTNSTEEILRFLAAYQEVRQGHCVAILQTDVELLTFSSLPPGPARDERNEGFKKTSQNQALDWENVDEDVLRSAWEEFRSSFGYEAYDAADDWWIDWGVLVLRLGSVVAAESDSGSENGTQSRGARTSIINGLQKETIVTTIEN</sequence>
<feature type="domain" description="FAD-binding" evidence="6">
    <location>
        <begin position="22"/>
        <end position="365"/>
    </location>
</feature>
<dbReference type="EMBL" id="LNZH02000217">
    <property type="protein sequence ID" value="OCB83949.1"/>
    <property type="molecule type" value="Genomic_DNA"/>
</dbReference>
<dbReference type="InterPro" id="IPR002938">
    <property type="entry name" value="FAD-bd"/>
</dbReference>
<organism evidence="7 8">
    <name type="scientific">Sanghuangporus baumii</name>
    <name type="common">Phellinus baumii</name>
    <dbReference type="NCBI Taxonomy" id="108892"/>
    <lineage>
        <taxon>Eukaryota</taxon>
        <taxon>Fungi</taxon>
        <taxon>Dikarya</taxon>
        <taxon>Basidiomycota</taxon>
        <taxon>Agaricomycotina</taxon>
        <taxon>Agaricomycetes</taxon>
        <taxon>Hymenochaetales</taxon>
        <taxon>Hymenochaetaceae</taxon>
        <taxon>Sanghuangporus</taxon>
    </lineage>
</organism>
<evidence type="ECO:0000256" key="5">
    <source>
        <dbReference type="ARBA" id="ARBA00023033"/>
    </source>
</evidence>
<dbReference type="Pfam" id="PF01494">
    <property type="entry name" value="FAD_binding_3"/>
    <property type="match status" value="1"/>
</dbReference>
<dbReference type="PANTHER" id="PTHR13789:SF309">
    <property type="entry name" value="PUTATIVE (AFU_ORTHOLOGUE AFUA_6G14510)-RELATED"/>
    <property type="match status" value="1"/>
</dbReference>
<evidence type="ECO:0000313" key="8">
    <source>
        <dbReference type="Proteomes" id="UP000757232"/>
    </source>
</evidence>
<dbReference type="GO" id="GO:0071949">
    <property type="term" value="F:FAD binding"/>
    <property type="evidence" value="ECO:0007669"/>
    <property type="project" value="InterPro"/>
</dbReference>
<proteinExistence type="inferred from homology"/>
<evidence type="ECO:0000256" key="4">
    <source>
        <dbReference type="ARBA" id="ARBA00023002"/>
    </source>
</evidence>
<dbReference type="Gene3D" id="3.50.50.60">
    <property type="entry name" value="FAD/NAD(P)-binding domain"/>
    <property type="match status" value="1"/>
</dbReference>
<dbReference type="OrthoDB" id="1878542at2759"/>